<dbReference type="WBParaSite" id="ALUE_0001146001-mRNA-1">
    <property type="protein sequence ID" value="ALUE_0001146001-mRNA-1"/>
    <property type="gene ID" value="ALUE_0001146001"/>
</dbReference>
<accession>A0A0M3I415</accession>
<dbReference type="InterPro" id="IPR007123">
    <property type="entry name" value="Gelsolin-like_dom"/>
</dbReference>
<dbReference type="GO" id="GO:0051016">
    <property type="term" value="P:barbed-end actin filament capping"/>
    <property type="evidence" value="ECO:0007669"/>
    <property type="project" value="TreeGrafter"/>
</dbReference>
<dbReference type="PANTHER" id="PTHR11977">
    <property type="entry name" value="VILLIN"/>
    <property type="match status" value="1"/>
</dbReference>
<dbReference type="SUPFAM" id="SSF55753">
    <property type="entry name" value="Actin depolymerizing proteins"/>
    <property type="match status" value="1"/>
</dbReference>
<keyword evidence="3" id="KW-1185">Reference proteome</keyword>
<dbReference type="GO" id="GO:0005546">
    <property type="term" value="F:phosphatidylinositol-4,5-bisphosphate binding"/>
    <property type="evidence" value="ECO:0007669"/>
    <property type="project" value="TreeGrafter"/>
</dbReference>
<dbReference type="GO" id="GO:0051014">
    <property type="term" value="P:actin filament severing"/>
    <property type="evidence" value="ECO:0007669"/>
    <property type="project" value="TreeGrafter"/>
</dbReference>
<keyword evidence="1" id="KW-0677">Repeat</keyword>
<protein>
    <submittedName>
        <fullName evidence="4">Gelsolin-like domain-containing protein</fullName>
    </submittedName>
</protein>
<dbReference type="GO" id="GO:0005737">
    <property type="term" value="C:cytoplasm"/>
    <property type="evidence" value="ECO:0007669"/>
    <property type="project" value="TreeGrafter"/>
</dbReference>
<evidence type="ECO:0000259" key="2">
    <source>
        <dbReference type="Pfam" id="PF00626"/>
    </source>
</evidence>
<dbReference type="AlphaFoldDB" id="A0A0M3I415"/>
<reference evidence="4" key="1">
    <citation type="submission" date="2017-02" db="UniProtKB">
        <authorList>
            <consortium name="WormBaseParasite"/>
        </authorList>
    </citation>
    <scope>IDENTIFICATION</scope>
</reference>
<sequence length="87" mass="9436">QDGNAAHGFQPKLFQCSDESGHLVVEEIANFTQEDLDGDDVMILDGLNTIFVWIGANANATEKKHANTTAKVKYATKVRAKLSESTA</sequence>
<dbReference type="InterPro" id="IPR029006">
    <property type="entry name" value="ADF-H/Gelsolin-like_dom_sf"/>
</dbReference>
<dbReference type="PRINTS" id="PR00597">
    <property type="entry name" value="GELSOLIN"/>
</dbReference>
<evidence type="ECO:0000313" key="4">
    <source>
        <dbReference type="WBParaSite" id="ALUE_0001146001-mRNA-1"/>
    </source>
</evidence>
<dbReference type="GO" id="GO:0051015">
    <property type="term" value="F:actin filament binding"/>
    <property type="evidence" value="ECO:0007669"/>
    <property type="project" value="InterPro"/>
</dbReference>
<organism evidence="3 4">
    <name type="scientific">Ascaris lumbricoides</name>
    <name type="common">Giant roundworm</name>
    <dbReference type="NCBI Taxonomy" id="6252"/>
    <lineage>
        <taxon>Eukaryota</taxon>
        <taxon>Metazoa</taxon>
        <taxon>Ecdysozoa</taxon>
        <taxon>Nematoda</taxon>
        <taxon>Chromadorea</taxon>
        <taxon>Rhabditida</taxon>
        <taxon>Spirurina</taxon>
        <taxon>Ascaridomorpha</taxon>
        <taxon>Ascaridoidea</taxon>
        <taxon>Ascarididae</taxon>
        <taxon>Ascaris</taxon>
    </lineage>
</organism>
<dbReference type="Pfam" id="PF00626">
    <property type="entry name" value="Gelsolin"/>
    <property type="match status" value="1"/>
</dbReference>
<dbReference type="InterPro" id="IPR007122">
    <property type="entry name" value="Villin/Gelsolin"/>
</dbReference>
<dbReference type="GO" id="GO:0015629">
    <property type="term" value="C:actin cytoskeleton"/>
    <property type="evidence" value="ECO:0007669"/>
    <property type="project" value="TreeGrafter"/>
</dbReference>
<evidence type="ECO:0000313" key="3">
    <source>
        <dbReference type="Proteomes" id="UP000036681"/>
    </source>
</evidence>
<proteinExistence type="predicted"/>
<dbReference type="GO" id="GO:0008154">
    <property type="term" value="P:actin polymerization or depolymerization"/>
    <property type="evidence" value="ECO:0007669"/>
    <property type="project" value="TreeGrafter"/>
</dbReference>
<name>A0A0M3I415_ASCLU</name>
<feature type="domain" description="Gelsolin-like" evidence="2">
    <location>
        <begin position="24"/>
        <end position="71"/>
    </location>
</feature>
<dbReference type="PANTHER" id="PTHR11977:SF51">
    <property type="entry name" value="PROTEIN FLIGHTLESS-1 HOMOLOG"/>
    <property type="match status" value="1"/>
</dbReference>
<dbReference type="Gene3D" id="3.40.20.10">
    <property type="entry name" value="Severin"/>
    <property type="match status" value="1"/>
</dbReference>
<dbReference type="Proteomes" id="UP000036681">
    <property type="component" value="Unplaced"/>
</dbReference>
<evidence type="ECO:0000256" key="1">
    <source>
        <dbReference type="ARBA" id="ARBA00022737"/>
    </source>
</evidence>